<evidence type="ECO:0000256" key="1">
    <source>
        <dbReference type="SAM" id="MobiDB-lite"/>
    </source>
</evidence>
<dbReference type="PANTHER" id="PTHR31362:SF0">
    <property type="entry name" value="EXOSTOSIN DOMAIN-CONTAINING PROTEIN-RELATED"/>
    <property type="match status" value="1"/>
</dbReference>
<dbReference type="Pfam" id="PF03385">
    <property type="entry name" value="STELLO"/>
    <property type="match status" value="1"/>
</dbReference>
<feature type="compositionally biased region" description="Basic residues" evidence="1">
    <location>
        <begin position="173"/>
        <end position="186"/>
    </location>
</feature>
<protein>
    <submittedName>
        <fullName evidence="2">Uncharacterized protein</fullName>
    </submittedName>
</protein>
<evidence type="ECO:0000313" key="2">
    <source>
        <dbReference type="EMBL" id="CAE0727117.1"/>
    </source>
</evidence>
<dbReference type="AlphaFoldDB" id="A0A7S4EPJ7"/>
<reference evidence="2" key="1">
    <citation type="submission" date="2021-01" db="EMBL/GenBank/DDBJ databases">
        <authorList>
            <person name="Corre E."/>
            <person name="Pelletier E."/>
            <person name="Niang G."/>
            <person name="Scheremetjew M."/>
            <person name="Finn R."/>
            <person name="Kale V."/>
            <person name="Holt S."/>
            <person name="Cochrane G."/>
            <person name="Meng A."/>
            <person name="Brown T."/>
            <person name="Cohen L."/>
        </authorList>
    </citation>
    <scope>NUCLEOTIDE SEQUENCE</scope>
    <source>
        <strain evidence="2">10249 10 AB</strain>
    </source>
</reference>
<dbReference type="PANTHER" id="PTHR31362">
    <property type="entry name" value="GLYCOSYLTRANSFERASE STELLO1-RELATED"/>
    <property type="match status" value="1"/>
</dbReference>
<proteinExistence type="predicted"/>
<gene>
    <name evidence="2" type="ORF">PAUS00366_LOCUS19877</name>
</gene>
<sequence length="948" mass="107563">MSDWLSLKRASPLVMLLLGIGMLHTAVELRTSLRSECVCASTTVEKSFEPDSNVVEKSSTFDPINDAGHPRHVQHTGVTGVLFKGEKIRTFDGTPLFRSTPPTKTKPSVQVDPDIHCENWNVVTTIFELSVAVARAAKLEGWCTVVVGDTKTPDEVYTNQLLDLVPGLKPNKSKSKNRFFRKRKSKSNSNRELRAKDDRDFVVYLSVEEQKKWMQTERAAAATSTSGTTTAVGTFLESIPYRNFARKNIGFLYAVAHGAKRMFDFDDDNILPVSVDKDGVETVIPPIHNRDVLHDTSMAVTGPVEFNHHEIFGITVEGTSWPRGFPMTQITNPACRGRIALEGGNFRDVSLEREVGVLQFVADNNPDVDAIHRLVQGLAQPVSGKGLVFKRHTKYKNNASDKEVHEYYNTVSELSTQGSVLVPSHALVPYNAQATVHMQQAMFALFLPFTVSGRVSDIWRSYFAQVLFRDIDTTVNGECSGSDVGLRLIFLPPDIFQERNDHALLADMQSEEQLYLRAEVLLEFLSGWKYDDEAENEDGNPDGNAWSIPARMEKLYIDLYERDYIEKEDVITVQQWLAALHEIGYDFPKVRPKSRRLIRDVVLMGQFNHPSLIAVDEGMQYEQTKADLLFWHQKWRQRFQNVVLRGPFPTDLIDDLSNNHHVDIYSTNPRLFHDKGYVSPIDNLVSTLTEYEHDSDINGVLYVHDDMLLNVTNIFDGIHRKNTILRTIYTIVPNPSQVRGAPLFRIHPSGKGREAALVYTTPDGYRTLDKTELLRHLDFWMASEMCMNQLSEVVKDPRSKAYLEKDEEIEGGKPYMSVQEVQSDMAYIPTSMAKEFREVAQLFVDHNVYLECAIPQIIDIILTASKDVVAEPIDLCTSWDYDTIRGTKRMITECKDSAEKLQAEMPLPSSYGAIHPNKIGANGYKEWDWVFDWVTTKKTRLNADEYKN</sequence>
<feature type="region of interest" description="Disordered" evidence="1">
    <location>
        <begin position="173"/>
        <end position="193"/>
    </location>
</feature>
<dbReference type="InterPro" id="IPR005049">
    <property type="entry name" value="STL-like"/>
</dbReference>
<name>A0A7S4EPJ7_9STRA</name>
<dbReference type="EMBL" id="HBIX01029678">
    <property type="protein sequence ID" value="CAE0727117.1"/>
    <property type="molecule type" value="Transcribed_RNA"/>
</dbReference>
<accession>A0A7S4EPJ7</accession>
<organism evidence="2">
    <name type="scientific">Pseudo-nitzschia australis</name>
    <dbReference type="NCBI Taxonomy" id="44445"/>
    <lineage>
        <taxon>Eukaryota</taxon>
        <taxon>Sar</taxon>
        <taxon>Stramenopiles</taxon>
        <taxon>Ochrophyta</taxon>
        <taxon>Bacillariophyta</taxon>
        <taxon>Bacillariophyceae</taxon>
        <taxon>Bacillariophycidae</taxon>
        <taxon>Bacillariales</taxon>
        <taxon>Bacillariaceae</taxon>
        <taxon>Pseudo-nitzschia</taxon>
    </lineage>
</organism>